<dbReference type="NCBIfam" id="NF005480">
    <property type="entry name" value="PRK07081.1"/>
    <property type="match status" value="1"/>
</dbReference>
<organism evidence="2 3">
    <name type="scientific">Microbacterium horticulturae</name>
    <dbReference type="NCBI Taxonomy" id="3028316"/>
    <lineage>
        <taxon>Bacteria</taxon>
        <taxon>Bacillati</taxon>
        <taxon>Actinomycetota</taxon>
        <taxon>Actinomycetes</taxon>
        <taxon>Micrococcales</taxon>
        <taxon>Microbacteriaceae</taxon>
        <taxon>Microbacterium</taxon>
    </lineage>
</organism>
<protein>
    <submittedName>
        <fullName evidence="2">Acyl carrier protein</fullName>
    </submittedName>
</protein>
<feature type="domain" description="Carrier" evidence="1">
    <location>
        <begin position="1"/>
        <end position="77"/>
    </location>
</feature>
<proteinExistence type="predicted"/>
<dbReference type="RefSeq" id="WP_275278502.1">
    <property type="nucleotide sequence ID" value="NZ_CP119108.1"/>
</dbReference>
<gene>
    <name evidence="2" type="ORF">PU630_01040</name>
</gene>
<dbReference type="PROSITE" id="PS50075">
    <property type="entry name" value="CARRIER"/>
    <property type="match status" value="1"/>
</dbReference>
<evidence type="ECO:0000259" key="1">
    <source>
        <dbReference type="PROSITE" id="PS50075"/>
    </source>
</evidence>
<dbReference type="SUPFAM" id="SSF47336">
    <property type="entry name" value="ACP-like"/>
    <property type="match status" value="1"/>
</dbReference>
<dbReference type="Proteomes" id="UP001214553">
    <property type="component" value="Chromosome"/>
</dbReference>
<dbReference type="InterPro" id="IPR036736">
    <property type="entry name" value="ACP-like_sf"/>
</dbReference>
<dbReference type="EMBL" id="CP119108">
    <property type="protein sequence ID" value="WEG09178.1"/>
    <property type="molecule type" value="Genomic_DNA"/>
</dbReference>
<dbReference type="Gene3D" id="1.10.1200.10">
    <property type="entry name" value="ACP-like"/>
    <property type="match status" value="1"/>
</dbReference>
<evidence type="ECO:0000313" key="3">
    <source>
        <dbReference type="Proteomes" id="UP001214553"/>
    </source>
</evidence>
<keyword evidence="3" id="KW-1185">Reference proteome</keyword>
<sequence length="82" mass="8928">MEDEIRKVLADQARLPVDVGSIDVDADLYTLGLTSHASVNVMLGLEDAFDVEFPDALLRKDTFRSIAVIAEALRNLVDPASV</sequence>
<name>A0ABY8C2V1_9MICO</name>
<accession>A0ABY8C2V1</accession>
<dbReference type="InterPro" id="IPR009081">
    <property type="entry name" value="PP-bd_ACP"/>
</dbReference>
<reference evidence="2 3" key="1">
    <citation type="submission" date="2023-03" db="EMBL/GenBank/DDBJ databases">
        <title>Genome sequence of Microbacterium sp. KACC 23027.</title>
        <authorList>
            <person name="Kim S."/>
            <person name="Heo J."/>
            <person name="Kwon S.-W."/>
        </authorList>
    </citation>
    <scope>NUCLEOTIDE SEQUENCE [LARGE SCALE GENOMIC DNA]</scope>
    <source>
        <strain evidence="2 3">KACC 23027</strain>
    </source>
</reference>
<evidence type="ECO:0000313" key="2">
    <source>
        <dbReference type="EMBL" id="WEG09178.1"/>
    </source>
</evidence>
<dbReference type="Pfam" id="PF00550">
    <property type="entry name" value="PP-binding"/>
    <property type="match status" value="1"/>
</dbReference>